<reference evidence="4 5" key="1">
    <citation type="submission" date="2019-01" db="EMBL/GenBank/DDBJ databases">
        <title>A draft genome assembly of the solar-powered sea slug Elysia chlorotica.</title>
        <authorList>
            <person name="Cai H."/>
            <person name="Li Q."/>
            <person name="Fang X."/>
            <person name="Li J."/>
            <person name="Curtis N.E."/>
            <person name="Altenburger A."/>
            <person name="Shibata T."/>
            <person name="Feng M."/>
            <person name="Maeda T."/>
            <person name="Schwartz J.A."/>
            <person name="Shigenobu S."/>
            <person name="Lundholm N."/>
            <person name="Nishiyama T."/>
            <person name="Yang H."/>
            <person name="Hasebe M."/>
            <person name="Li S."/>
            <person name="Pierce S.K."/>
            <person name="Wang J."/>
        </authorList>
    </citation>
    <scope>NUCLEOTIDE SEQUENCE [LARGE SCALE GENOMIC DNA]</scope>
    <source>
        <strain evidence="4">EC2010</strain>
        <tissue evidence="4">Whole organism of an adult</tissue>
    </source>
</reference>
<dbReference type="GO" id="GO:0005737">
    <property type="term" value="C:cytoplasm"/>
    <property type="evidence" value="ECO:0007669"/>
    <property type="project" value="TreeGrafter"/>
</dbReference>
<evidence type="ECO:0000259" key="3">
    <source>
        <dbReference type="SMART" id="SM00454"/>
    </source>
</evidence>
<evidence type="ECO:0000313" key="5">
    <source>
        <dbReference type="Proteomes" id="UP000271974"/>
    </source>
</evidence>
<feature type="domain" description="SAM" evidence="3">
    <location>
        <begin position="311"/>
        <end position="375"/>
    </location>
</feature>
<dbReference type="InterPro" id="IPR001660">
    <property type="entry name" value="SAM"/>
</dbReference>
<dbReference type="EMBL" id="RQTK01000585">
    <property type="protein sequence ID" value="RUS77383.1"/>
    <property type="molecule type" value="Genomic_DNA"/>
</dbReference>
<sequence length="383" mass="43564">RAHSKSPAPGERGGRLQHDYVAGHVRPATSGQDGRRGKSVTHGQSKEARALSKHSRTDYARSRSLEDVRESGAESDLSWDVGNTLLLVEPSDQSEMGTLRSQAGGASVRAQLTRLEGMYSQMMKSLGERRAASPGGGDGRAGRSRTRRRWSIGSSDTSSMRRHHHHHPHHHQQQQQQHAQQQREHRGSGVTRASRGSTEDSDRGWVDGRSGRAIGKRFQRLESHVITLARSVAHLSSELRSHNSMSREMDNVKREIQELKKSRDGPDRLQPQTPGHFMGDNHRFLTEFERYKGWVPSLTNPRRVNKLTKFFGQEPPLLEIFLRRLGYEKYARNFEEEHIGMIELPYMTEDRLRSIGIPMGPRLRILQEAQVCFQQGNFDVYFV</sequence>
<feature type="region of interest" description="Disordered" evidence="2">
    <location>
        <begin position="260"/>
        <end position="279"/>
    </location>
</feature>
<dbReference type="Proteomes" id="UP000271974">
    <property type="component" value="Unassembled WGS sequence"/>
</dbReference>
<feature type="region of interest" description="Disordered" evidence="2">
    <location>
        <begin position="1"/>
        <end position="75"/>
    </location>
</feature>
<dbReference type="InterPro" id="IPR013761">
    <property type="entry name" value="SAM/pointed_sf"/>
</dbReference>
<feature type="non-terminal residue" evidence="4">
    <location>
        <position position="1"/>
    </location>
</feature>
<gene>
    <name evidence="4" type="ORF">EGW08_014863</name>
</gene>
<dbReference type="Pfam" id="PF07647">
    <property type="entry name" value="SAM_2"/>
    <property type="match status" value="1"/>
</dbReference>
<evidence type="ECO:0000256" key="2">
    <source>
        <dbReference type="SAM" id="MobiDB-lite"/>
    </source>
</evidence>
<proteinExistence type="predicted"/>
<accession>A0A433T756</accession>
<dbReference type="Gene3D" id="1.10.150.50">
    <property type="entry name" value="Transcription Factor, Ets-1"/>
    <property type="match status" value="1"/>
</dbReference>
<evidence type="ECO:0000256" key="1">
    <source>
        <dbReference type="ARBA" id="ARBA00022737"/>
    </source>
</evidence>
<keyword evidence="5" id="KW-1185">Reference proteome</keyword>
<feature type="compositionally biased region" description="Basic and acidic residues" evidence="2">
    <location>
        <begin position="197"/>
        <end position="209"/>
    </location>
</feature>
<dbReference type="AlphaFoldDB" id="A0A433T756"/>
<feature type="compositionally biased region" description="Basic and acidic residues" evidence="2">
    <location>
        <begin position="44"/>
        <end position="72"/>
    </location>
</feature>
<organism evidence="4 5">
    <name type="scientific">Elysia chlorotica</name>
    <name type="common">Eastern emerald elysia</name>
    <name type="synonym">Sea slug</name>
    <dbReference type="NCBI Taxonomy" id="188477"/>
    <lineage>
        <taxon>Eukaryota</taxon>
        <taxon>Metazoa</taxon>
        <taxon>Spiralia</taxon>
        <taxon>Lophotrochozoa</taxon>
        <taxon>Mollusca</taxon>
        <taxon>Gastropoda</taxon>
        <taxon>Heterobranchia</taxon>
        <taxon>Euthyneura</taxon>
        <taxon>Panpulmonata</taxon>
        <taxon>Sacoglossa</taxon>
        <taxon>Placobranchoidea</taxon>
        <taxon>Plakobranchidae</taxon>
        <taxon>Elysia</taxon>
    </lineage>
</organism>
<feature type="compositionally biased region" description="Basic residues" evidence="2">
    <location>
        <begin position="160"/>
        <end position="172"/>
    </location>
</feature>
<protein>
    <recommendedName>
        <fullName evidence="3">SAM domain-containing protein</fullName>
    </recommendedName>
</protein>
<dbReference type="STRING" id="188477.A0A433T756"/>
<dbReference type="OrthoDB" id="8188202at2759"/>
<feature type="region of interest" description="Disordered" evidence="2">
    <location>
        <begin position="127"/>
        <end position="209"/>
    </location>
</feature>
<keyword evidence="1" id="KW-0677">Repeat</keyword>
<dbReference type="PANTHER" id="PTHR10627:SF69">
    <property type="entry name" value="PROTEIN BICAUDAL C"/>
    <property type="match status" value="1"/>
</dbReference>
<name>A0A433T756_ELYCH</name>
<dbReference type="PANTHER" id="PTHR10627">
    <property type="entry name" value="SCP160"/>
    <property type="match status" value="1"/>
</dbReference>
<evidence type="ECO:0000313" key="4">
    <source>
        <dbReference type="EMBL" id="RUS77383.1"/>
    </source>
</evidence>
<dbReference type="CDD" id="cd09487">
    <property type="entry name" value="SAM_superfamily"/>
    <property type="match status" value="1"/>
</dbReference>
<dbReference type="SUPFAM" id="SSF47769">
    <property type="entry name" value="SAM/Pointed domain"/>
    <property type="match status" value="1"/>
</dbReference>
<comment type="caution">
    <text evidence="4">The sequence shown here is derived from an EMBL/GenBank/DDBJ whole genome shotgun (WGS) entry which is preliminary data.</text>
</comment>
<dbReference type="SMART" id="SM00454">
    <property type="entry name" value="SAM"/>
    <property type="match status" value="1"/>
</dbReference>